<dbReference type="Pfam" id="PF09862">
    <property type="entry name" value="DUF2089"/>
    <property type="match status" value="1"/>
</dbReference>
<evidence type="ECO:0000313" key="4">
    <source>
        <dbReference type="Proteomes" id="UP000031189"/>
    </source>
</evidence>
<dbReference type="InterPro" id="IPR013324">
    <property type="entry name" value="RNA_pol_sigma_r3/r4-like"/>
</dbReference>
<reference evidence="3 4" key="1">
    <citation type="submission" date="2014-12" db="EMBL/GenBank/DDBJ databases">
        <title>Draft genome sequence of Terrisporobacter sp. 08-306576, isolated from the blood culture of a bacteremia patient.</title>
        <authorList>
            <person name="Lund L.C."/>
            <person name="Sydenham T.V."/>
            <person name="Hogh S.V."/>
            <person name="Skov M.N."/>
            <person name="Kemp M."/>
            <person name="Justesen U.S."/>
        </authorList>
    </citation>
    <scope>NUCLEOTIDE SEQUENCE [LARGE SCALE GENOMIC DNA]</scope>
    <source>
        <strain evidence="3 4">08-306576</strain>
    </source>
</reference>
<evidence type="ECO:0000259" key="1">
    <source>
        <dbReference type="Pfam" id="PF09862"/>
    </source>
</evidence>
<comment type="caution">
    <text evidence="3">The sequence shown here is derived from an EMBL/GenBank/DDBJ whole genome shotgun (WGS) entry which is preliminary data.</text>
</comment>
<dbReference type="InterPro" id="IPR018658">
    <property type="entry name" value="DUF2089"/>
</dbReference>
<dbReference type="AlphaFoldDB" id="A0A0B3WSI0"/>
<dbReference type="SUPFAM" id="SSF88659">
    <property type="entry name" value="Sigma3 and sigma4 domains of RNA polymerase sigma factors"/>
    <property type="match status" value="1"/>
</dbReference>
<dbReference type="OrthoDB" id="9797643at2"/>
<evidence type="ECO:0000313" key="3">
    <source>
        <dbReference type="EMBL" id="KHS57515.1"/>
    </source>
</evidence>
<sequence>MNNIPKWLENLDDEDINFIKKFILASGSLKEVAGIYNVTYPTVRLRLDRLIQKIELNDKTPSEPYISLIKQLALKGKLDFETAKLLINEYKKIKDVEK</sequence>
<dbReference type="InterPro" id="IPR053959">
    <property type="entry name" value="YvlB/LiaX_N"/>
</dbReference>
<evidence type="ECO:0008006" key="5">
    <source>
        <dbReference type="Google" id="ProtNLM"/>
    </source>
</evidence>
<accession>A0A0B3WSI0</accession>
<dbReference type="Proteomes" id="UP000031189">
    <property type="component" value="Unassembled WGS sequence"/>
</dbReference>
<dbReference type="Pfam" id="PF22746">
    <property type="entry name" value="SHOCT-like_DUF2089-C"/>
    <property type="match status" value="1"/>
</dbReference>
<dbReference type="RefSeq" id="WP_039679376.1">
    <property type="nucleotide sequence ID" value="NZ_JAWGXO010000020.1"/>
</dbReference>
<feature type="domain" description="YvlB/LiaX N-terminal" evidence="2">
    <location>
        <begin position="64"/>
        <end position="94"/>
    </location>
</feature>
<organism evidence="3 4">
    <name type="scientific">Terrisporobacter othiniensis</name>
    <dbReference type="NCBI Taxonomy" id="1577792"/>
    <lineage>
        <taxon>Bacteria</taxon>
        <taxon>Bacillati</taxon>
        <taxon>Bacillota</taxon>
        <taxon>Clostridia</taxon>
        <taxon>Peptostreptococcales</taxon>
        <taxon>Peptostreptococcaceae</taxon>
        <taxon>Terrisporobacter</taxon>
    </lineage>
</organism>
<keyword evidence="4" id="KW-1185">Reference proteome</keyword>
<dbReference type="EMBL" id="JWHR01000072">
    <property type="protein sequence ID" value="KHS57515.1"/>
    <property type="molecule type" value="Genomic_DNA"/>
</dbReference>
<feature type="domain" description="DUF2089" evidence="1">
    <location>
        <begin position="11"/>
        <end position="56"/>
    </location>
</feature>
<proteinExistence type="predicted"/>
<protein>
    <recommendedName>
        <fullName evidence="5">DUF2089 domain-containing protein</fullName>
    </recommendedName>
</protein>
<gene>
    <name evidence="3" type="ORF">QX51_07945</name>
</gene>
<evidence type="ECO:0000259" key="2">
    <source>
        <dbReference type="Pfam" id="PF22746"/>
    </source>
</evidence>
<name>A0A0B3WSI0_9FIRM</name>